<reference evidence="3" key="1">
    <citation type="journal article" date="2008" name="PLoS ONE">
        <title>Survival in nuclear waste, extreme resistance, and potential applications gleaned from the genome sequence of Kineococcus radiotolerans SRS30216.</title>
        <authorList>
            <person name="Bagwell C.E."/>
            <person name="Bhat S."/>
            <person name="Hawkins G.M."/>
            <person name="Smith B.W."/>
            <person name="Biswas T."/>
            <person name="Hoover T.R."/>
            <person name="Saunders E."/>
            <person name="Han C.S."/>
            <person name="Tsodikov O.V."/>
            <person name="Shimkets L.J."/>
        </authorList>
    </citation>
    <scope>NUCLEOTIDE SEQUENCE [LARGE SCALE GENOMIC DNA]</scope>
    <source>
        <strain evidence="3">ATCC BAA-149 / DSM 14245 / SRS30216</strain>
    </source>
</reference>
<dbReference type="Proteomes" id="UP000001116">
    <property type="component" value="Chromosome"/>
</dbReference>
<keyword evidence="3" id="KW-1185">Reference proteome</keyword>
<name>A6WBE8_KINRD</name>
<protein>
    <submittedName>
        <fullName evidence="2">Uncharacterized protein</fullName>
    </submittedName>
</protein>
<dbReference type="AlphaFoldDB" id="A6WBE8"/>
<dbReference type="KEGG" id="kra:Krad_2665"/>
<evidence type="ECO:0000256" key="1">
    <source>
        <dbReference type="SAM" id="MobiDB-lite"/>
    </source>
</evidence>
<evidence type="ECO:0000313" key="3">
    <source>
        <dbReference type="Proteomes" id="UP000001116"/>
    </source>
</evidence>
<proteinExistence type="predicted"/>
<organism evidence="2 3">
    <name type="scientific">Kineococcus radiotolerans (strain ATCC BAA-149 / DSM 14245 / SRS30216)</name>
    <dbReference type="NCBI Taxonomy" id="266940"/>
    <lineage>
        <taxon>Bacteria</taxon>
        <taxon>Bacillati</taxon>
        <taxon>Actinomycetota</taxon>
        <taxon>Actinomycetes</taxon>
        <taxon>Kineosporiales</taxon>
        <taxon>Kineosporiaceae</taxon>
        <taxon>Kineococcus</taxon>
    </lineage>
</organism>
<accession>A6WBE8</accession>
<feature type="region of interest" description="Disordered" evidence="1">
    <location>
        <begin position="41"/>
        <end position="68"/>
    </location>
</feature>
<gene>
    <name evidence="2" type="ordered locus">Krad_2665</name>
</gene>
<sequence>MLTGGRGCTPPRHPSGEPAAVVAAALLTHADLSRLVRELTEHPQAPDQAGPPAVPVQVRTRGDDRDGRHRHWLRGAESLPALRPHVVELALELIGGAARETRVIGHPCSSVLRAGPPVCNGAQSDLNPLLGCRPRASEPLSGPLCPGPQLASLKSAVEGALVSSTCPSTR</sequence>
<evidence type="ECO:0000313" key="2">
    <source>
        <dbReference type="EMBL" id="ABS04137.1"/>
    </source>
</evidence>
<dbReference type="EMBL" id="CP000750">
    <property type="protein sequence ID" value="ABS04137.1"/>
    <property type="molecule type" value="Genomic_DNA"/>
</dbReference>
<dbReference type="HOGENOM" id="CLU_1568659_0_0_11"/>